<evidence type="ECO:0000259" key="11">
    <source>
        <dbReference type="Pfam" id="PF03315"/>
    </source>
</evidence>
<evidence type="ECO:0000256" key="3">
    <source>
        <dbReference type="ARBA" id="ARBA00012093"/>
    </source>
</evidence>
<gene>
    <name evidence="12" type="ORF">A245_27203</name>
</gene>
<evidence type="ECO:0000256" key="6">
    <source>
        <dbReference type="ARBA" id="ARBA00022723"/>
    </source>
</evidence>
<dbReference type="GO" id="GO:0006094">
    <property type="term" value="P:gluconeogenesis"/>
    <property type="evidence" value="ECO:0007669"/>
    <property type="project" value="UniProtKB-KW"/>
</dbReference>
<comment type="cofactor">
    <cofactor evidence="1">
        <name>[4Fe-4S] cluster</name>
        <dbReference type="ChEBI" id="CHEBI:49883"/>
    </cofactor>
</comment>
<evidence type="ECO:0000256" key="7">
    <source>
        <dbReference type="ARBA" id="ARBA00023004"/>
    </source>
</evidence>
<evidence type="ECO:0000256" key="4">
    <source>
        <dbReference type="ARBA" id="ARBA00022432"/>
    </source>
</evidence>
<comment type="catalytic activity">
    <reaction evidence="10">
        <text>L-serine = pyruvate + NH4(+)</text>
        <dbReference type="Rhea" id="RHEA:19169"/>
        <dbReference type="ChEBI" id="CHEBI:15361"/>
        <dbReference type="ChEBI" id="CHEBI:28938"/>
        <dbReference type="ChEBI" id="CHEBI:33384"/>
        <dbReference type="EC" id="4.3.1.17"/>
    </reaction>
</comment>
<dbReference type="Proteomes" id="UP000018849">
    <property type="component" value="Unassembled WGS sequence"/>
</dbReference>
<keyword evidence="7" id="KW-0408">Iron</keyword>
<keyword evidence="9" id="KW-0456">Lyase</keyword>
<evidence type="ECO:0000256" key="1">
    <source>
        <dbReference type="ARBA" id="ARBA00001966"/>
    </source>
</evidence>
<comment type="similarity">
    <text evidence="2">Belongs to the iron-sulfur dependent L-serine dehydratase family.</text>
</comment>
<evidence type="ECO:0000313" key="12">
    <source>
        <dbReference type="EMBL" id="EPN50972.1"/>
    </source>
</evidence>
<dbReference type="InterPro" id="IPR051318">
    <property type="entry name" value="Fe-S_L-Ser"/>
</dbReference>
<proteinExistence type="inferred from homology"/>
<evidence type="ECO:0000256" key="8">
    <source>
        <dbReference type="ARBA" id="ARBA00023014"/>
    </source>
</evidence>
<evidence type="ECO:0000256" key="5">
    <source>
        <dbReference type="ARBA" id="ARBA00022485"/>
    </source>
</evidence>
<evidence type="ECO:0000256" key="9">
    <source>
        <dbReference type="ARBA" id="ARBA00023239"/>
    </source>
</evidence>
<accession>A0A656JT90</accession>
<keyword evidence="4" id="KW-0312">Gluconeogenesis</keyword>
<dbReference type="PANTHER" id="PTHR30182:SF1">
    <property type="entry name" value="L-SERINE DEHYDRATASE 1"/>
    <property type="match status" value="1"/>
</dbReference>
<feature type="domain" description="Serine dehydratase beta chain" evidence="11">
    <location>
        <begin position="4"/>
        <end position="110"/>
    </location>
</feature>
<dbReference type="EC" id="4.3.1.17" evidence="3"/>
<dbReference type="GO" id="GO:0046872">
    <property type="term" value="F:metal ion binding"/>
    <property type="evidence" value="ECO:0007669"/>
    <property type="project" value="UniProtKB-KW"/>
</dbReference>
<dbReference type="InterPro" id="IPR029009">
    <property type="entry name" value="ASB_dom_sf"/>
</dbReference>
<dbReference type="EMBL" id="AOKF01002339">
    <property type="protein sequence ID" value="EPN50972.1"/>
    <property type="molecule type" value="Genomic_DNA"/>
</dbReference>
<feature type="non-terminal residue" evidence="12">
    <location>
        <position position="111"/>
    </location>
</feature>
<evidence type="ECO:0000256" key="2">
    <source>
        <dbReference type="ARBA" id="ARBA00008636"/>
    </source>
</evidence>
<sequence>MAISVFDMFKIGIGPSSSHTVGPMRAGALFVTELRNQNRLHSVERIEVRLYGSLSATGIGHGSDRATVMGLMGEWPDQIDPSLVNQRIDALRADNQLMLAGEQAITFVWER</sequence>
<evidence type="ECO:0000256" key="10">
    <source>
        <dbReference type="ARBA" id="ARBA00049406"/>
    </source>
</evidence>
<dbReference type="AlphaFoldDB" id="A0A656JT90"/>
<dbReference type="GO" id="GO:0051539">
    <property type="term" value="F:4 iron, 4 sulfur cluster binding"/>
    <property type="evidence" value="ECO:0007669"/>
    <property type="project" value="UniProtKB-KW"/>
</dbReference>
<dbReference type="SUPFAM" id="SSF143548">
    <property type="entry name" value="Serine metabolism enzymes domain"/>
    <property type="match status" value="1"/>
</dbReference>
<protein>
    <recommendedName>
        <fullName evidence="3">L-serine ammonia-lyase</fullName>
        <ecNumber evidence="3">4.3.1.17</ecNumber>
    </recommendedName>
</protein>
<name>A0A656JT90_PSESF</name>
<dbReference type="GO" id="GO:0003941">
    <property type="term" value="F:L-serine ammonia-lyase activity"/>
    <property type="evidence" value="ECO:0007669"/>
    <property type="project" value="UniProtKB-EC"/>
</dbReference>
<organism evidence="12 13">
    <name type="scientific">Pseudomonas syringae pv. actinidiae ICMP 19096</name>
    <dbReference type="NCBI Taxonomy" id="1194405"/>
    <lineage>
        <taxon>Bacteria</taxon>
        <taxon>Pseudomonadati</taxon>
        <taxon>Pseudomonadota</taxon>
        <taxon>Gammaproteobacteria</taxon>
        <taxon>Pseudomonadales</taxon>
        <taxon>Pseudomonadaceae</taxon>
        <taxon>Pseudomonas</taxon>
        <taxon>Pseudomonas syringae</taxon>
    </lineage>
</organism>
<keyword evidence="5" id="KW-0004">4Fe-4S</keyword>
<keyword evidence="6" id="KW-0479">Metal-binding</keyword>
<dbReference type="InterPro" id="IPR005131">
    <property type="entry name" value="Ser_deHydtase_bsu"/>
</dbReference>
<reference evidence="12 13" key="1">
    <citation type="journal article" date="2013" name="PLoS Pathog.">
        <title>Genomic analysis of the Kiwifruit pathogen Pseudomonas syringae pv. actinidiae provides insight into the origins of an emergent plant disease.</title>
        <authorList>
            <person name="McCann H.C."/>
            <person name="Rikkerink E.H."/>
            <person name="Bertels F."/>
            <person name="Fiers M."/>
            <person name="Lu A."/>
            <person name="Rees-George J."/>
            <person name="Andersen M.T."/>
            <person name="Gleave A.P."/>
            <person name="Haubold B."/>
            <person name="Wohlers M.W."/>
            <person name="Guttman D.S."/>
            <person name="Wang P.W."/>
            <person name="Straub C."/>
            <person name="Vanneste J.L."/>
            <person name="Rainey P.B."/>
            <person name="Templeton M.D."/>
        </authorList>
    </citation>
    <scope>NUCLEOTIDE SEQUENCE [LARGE SCALE GENOMIC DNA]</scope>
    <source>
        <strain evidence="12 13">ICMP 19096</strain>
    </source>
</reference>
<evidence type="ECO:0000313" key="13">
    <source>
        <dbReference type="Proteomes" id="UP000018849"/>
    </source>
</evidence>
<dbReference type="PANTHER" id="PTHR30182">
    <property type="entry name" value="L-SERINE DEHYDRATASE"/>
    <property type="match status" value="1"/>
</dbReference>
<comment type="caution">
    <text evidence="12">The sequence shown here is derived from an EMBL/GenBank/DDBJ whole genome shotgun (WGS) entry which is preliminary data.</text>
</comment>
<dbReference type="Pfam" id="PF03315">
    <property type="entry name" value="SDH_beta"/>
    <property type="match status" value="1"/>
</dbReference>
<dbReference type="Gene3D" id="3.30.1330.90">
    <property type="entry name" value="D-3-phosphoglycerate dehydrogenase, domain 3"/>
    <property type="match status" value="1"/>
</dbReference>
<keyword evidence="8" id="KW-0411">Iron-sulfur</keyword>